<dbReference type="GO" id="GO:0016989">
    <property type="term" value="F:sigma factor antagonist activity"/>
    <property type="evidence" value="ECO:0007669"/>
    <property type="project" value="TreeGrafter"/>
</dbReference>
<dbReference type="PANTHER" id="PTHR30273">
    <property type="entry name" value="PERIPLASMIC SIGNAL SENSOR AND SIGMA FACTOR ACTIVATOR FECR-RELATED"/>
    <property type="match status" value="1"/>
</dbReference>
<keyword evidence="2" id="KW-1185">Reference proteome</keyword>
<organism evidence="1 2">
    <name type="scientific">Pseudomonas paraeruginosa</name>
    <dbReference type="NCBI Taxonomy" id="2994495"/>
    <lineage>
        <taxon>Bacteria</taxon>
        <taxon>Pseudomonadati</taxon>
        <taxon>Pseudomonadota</taxon>
        <taxon>Gammaproteobacteria</taxon>
        <taxon>Pseudomonadales</taxon>
        <taxon>Pseudomonadaceae</taxon>
        <taxon>Pseudomonas</taxon>
    </lineage>
</organism>
<accession>A0A2R3J0W7</accession>
<dbReference type="Pfam" id="PF04773">
    <property type="entry name" value="FecR"/>
    <property type="match status" value="1"/>
</dbReference>
<dbReference type="InterPro" id="IPR012373">
    <property type="entry name" value="Ferrdict_sens_TM"/>
</dbReference>
<dbReference type="Pfam" id="PF16220">
    <property type="entry name" value="DUF4880"/>
    <property type="match status" value="1"/>
</dbReference>
<sequence>MTASDSAADETGDLRREAQAWVISLTSGRVTQGDARAFRQWCARSPEHLRAFVEARDLWQTLGSAAALPLEPRAVARVATRTPRRFGRRWFVGGALAASVALFALRPSLLGQGLGGADYVTAVGEQRQVQVSGGTRIEMNTRTRLNVRRNREQQETIELLSGEAEIIASHPPQSGLRVLAGSAWLSASRARFNVRSNDDVCVVTCLEGRVVLDHLGQRLDLEAGQQLTFDERRNGPPVPFDAAEVMAWRERMLVFNDVPLATLIDEINRYRPGMLLLLDKALGRRRVQARFSLDQLADVATLIRDAYGIEVTRLPGGVVLLG</sequence>
<reference evidence="1 2" key="1">
    <citation type="submission" date="2018-02" db="EMBL/GenBank/DDBJ databases">
        <title>FDA/CDC Antimicrobial Resistant Isolate Bank Genome Sequencing.</title>
        <authorList>
            <person name="Benahmed F.H."/>
            <person name="Lutgring J.D."/>
            <person name="Yoo B."/>
            <person name="Machado M."/>
            <person name="Brown A."/>
            <person name="McAllister G."/>
            <person name="Perry A."/>
            <person name="Halpin A.L."/>
            <person name="Vavikolanu K."/>
            <person name="Ott S."/>
            <person name="Zhao X."/>
            <person name="Tallon L.J."/>
            <person name="Sadzewicz L."/>
            <person name="Aluvathingal J."/>
            <person name="Nadendla S."/>
            <person name="Voskania-kordi A."/>
            <person name="Simonyan V."/>
            <person name="Patel J."/>
            <person name="Shawar R.M."/>
        </authorList>
    </citation>
    <scope>NUCLEOTIDE SEQUENCE [LARGE SCALE GENOMIC DNA]</scope>
    <source>
        <strain evidence="1 2">AR_0356</strain>
    </source>
</reference>
<protein>
    <submittedName>
        <fullName evidence="1">FecR family protein</fullName>
    </submittedName>
</protein>
<evidence type="ECO:0000313" key="2">
    <source>
        <dbReference type="Proteomes" id="UP000238390"/>
    </source>
</evidence>
<dbReference type="PANTHER" id="PTHR30273:SF2">
    <property type="entry name" value="PROTEIN FECR"/>
    <property type="match status" value="1"/>
</dbReference>
<dbReference type="InterPro" id="IPR032623">
    <property type="entry name" value="FecR_N"/>
</dbReference>
<dbReference type="Gene3D" id="2.60.120.1440">
    <property type="match status" value="1"/>
</dbReference>
<evidence type="ECO:0000313" key="1">
    <source>
        <dbReference type="EMBL" id="AVK07809.1"/>
    </source>
</evidence>
<name>A0A2R3J0W7_9PSED</name>
<dbReference type="Proteomes" id="UP000238390">
    <property type="component" value="Chromosome"/>
</dbReference>
<dbReference type="GeneID" id="77222755"/>
<dbReference type="AlphaFoldDB" id="A0A2R3J0W7"/>
<gene>
    <name evidence="1" type="ORF">CSB93_6194</name>
</gene>
<proteinExistence type="predicted"/>
<dbReference type="PIRSF" id="PIRSF018266">
    <property type="entry name" value="FecR"/>
    <property type="match status" value="1"/>
</dbReference>
<dbReference type="InterPro" id="IPR006860">
    <property type="entry name" value="FecR"/>
</dbReference>
<dbReference type="RefSeq" id="WP_033996837.1">
    <property type="nucleotide sequence ID" value="NZ_CP020560.1"/>
</dbReference>
<dbReference type="EMBL" id="CP027169">
    <property type="protein sequence ID" value="AVK07809.1"/>
    <property type="molecule type" value="Genomic_DNA"/>
</dbReference>